<protein>
    <submittedName>
        <fullName evidence="1">Uncharacterized protein YidB (DUF937 family)</fullName>
    </submittedName>
</protein>
<accession>A0A840MXZ9</accession>
<dbReference type="Pfam" id="PF20159">
    <property type="entry name" value="YidB"/>
    <property type="match status" value="1"/>
</dbReference>
<name>A0A840MXZ9_9BRAD</name>
<dbReference type="Gene3D" id="1.10.10.690">
    <property type="entry name" value="YidB-like"/>
    <property type="match status" value="1"/>
</dbReference>
<gene>
    <name evidence="1" type="ORF">HNQ36_001566</name>
</gene>
<evidence type="ECO:0000313" key="1">
    <source>
        <dbReference type="EMBL" id="MBB5051612.1"/>
    </source>
</evidence>
<evidence type="ECO:0000313" key="2">
    <source>
        <dbReference type="Proteomes" id="UP000521227"/>
    </source>
</evidence>
<sequence>MGILDMLTSVMAARAAKDLDPAAIPTVLSEVLGSGSEGGLSAIVAKLQQGGFGDQVESWIGTGSNLPISAQQLQDVLGNAAVRQLATRFGIPVDQLSTVLAQVLPGAVDQASPNGTLPHTA</sequence>
<dbReference type="AlphaFoldDB" id="A0A840MXZ9"/>
<dbReference type="SUPFAM" id="SSF140804">
    <property type="entry name" value="YidB-like"/>
    <property type="match status" value="1"/>
</dbReference>
<reference evidence="1 2" key="1">
    <citation type="submission" date="2020-08" db="EMBL/GenBank/DDBJ databases">
        <title>Genomic Encyclopedia of Type Strains, Phase IV (KMG-IV): sequencing the most valuable type-strain genomes for metagenomic binning, comparative biology and taxonomic classification.</title>
        <authorList>
            <person name="Goeker M."/>
        </authorList>
    </citation>
    <scope>NUCLEOTIDE SEQUENCE [LARGE SCALE GENOMIC DNA]</scope>
    <source>
        <strain evidence="1 2">DSM 17498</strain>
    </source>
</reference>
<dbReference type="EMBL" id="JACHIJ010000002">
    <property type="protein sequence ID" value="MBB5051612.1"/>
    <property type="molecule type" value="Genomic_DNA"/>
</dbReference>
<dbReference type="InterPro" id="IPR045372">
    <property type="entry name" value="YidB"/>
</dbReference>
<dbReference type="InterPro" id="IPR027405">
    <property type="entry name" value="YidB-like"/>
</dbReference>
<organism evidence="1 2">
    <name type="scientific">Afipia massiliensis</name>
    <dbReference type="NCBI Taxonomy" id="211460"/>
    <lineage>
        <taxon>Bacteria</taxon>
        <taxon>Pseudomonadati</taxon>
        <taxon>Pseudomonadota</taxon>
        <taxon>Alphaproteobacteria</taxon>
        <taxon>Hyphomicrobiales</taxon>
        <taxon>Nitrobacteraceae</taxon>
        <taxon>Afipia</taxon>
    </lineage>
</organism>
<dbReference type="RefSeq" id="WP_184083606.1">
    <property type="nucleotide sequence ID" value="NZ_JACHIJ010000002.1"/>
</dbReference>
<proteinExistence type="predicted"/>
<comment type="caution">
    <text evidence="1">The sequence shown here is derived from an EMBL/GenBank/DDBJ whole genome shotgun (WGS) entry which is preliminary data.</text>
</comment>
<dbReference type="Proteomes" id="UP000521227">
    <property type="component" value="Unassembled WGS sequence"/>
</dbReference>